<proteinExistence type="predicted"/>
<sequence length="253" mass="27834">IYVYNFSLAYDQKGGSREIGLSAVSKEGNNAGSSLVVNGGGEADGGGSKRIALIEFRLYEELNEGETRLGGWSRRVAAMLTPACHPAKAGVASRASRFTRGWERFLAKYVSQKRQSSARYRAKLTERFRKGRAKFLETAPLIIGNQYNGALKDSVAFETRCKRSRGIPHGIAVKMFIPVAMAGSRVVRTVSVLVLYIVSVLVMRLKGRFIGEFVSVFKAISKRSYLLLQYAQVAKSEASFLGETLSSETEQTQ</sequence>
<protein>
    <submittedName>
        <fullName evidence="1">Uncharacterized protein</fullName>
    </submittedName>
</protein>
<organism evidence="1 2">
    <name type="scientific">Vespula maculifrons</name>
    <name type="common">Eastern yellow jacket</name>
    <name type="synonym">Wasp</name>
    <dbReference type="NCBI Taxonomy" id="7453"/>
    <lineage>
        <taxon>Eukaryota</taxon>
        <taxon>Metazoa</taxon>
        <taxon>Ecdysozoa</taxon>
        <taxon>Arthropoda</taxon>
        <taxon>Hexapoda</taxon>
        <taxon>Insecta</taxon>
        <taxon>Pterygota</taxon>
        <taxon>Neoptera</taxon>
        <taxon>Endopterygota</taxon>
        <taxon>Hymenoptera</taxon>
        <taxon>Apocrita</taxon>
        <taxon>Aculeata</taxon>
        <taxon>Vespoidea</taxon>
        <taxon>Vespidae</taxon>
        <taxon>Vespinae</taxon>
        <taxon>Vespula</taxon>
    </lineage>
</organism>
<comment type="caution">
    <text evidence="1">The sequence shown here is derived from an EMBL/GenBank/DDBJ whole genome shotgun (WGS) entry which is preliminary data.</text>
</comment>
<dbReference type="Proteomes" id="UP001607303">
    <property type="component" value="Unassembled WGS sequence"/>
</dbReference>
<gene>
    <name evidence="1" type="ORF">V1477_004999</name>
</gene>
<keyword evidence="2" id="KW-1185">Reference proteome</keyword>
<dbReference type="AlphaFoldDB" id="A0ABD2CP98"/>
<reference evidence="1 2" key="1">
    <citation type="journal article" date="2024" name="Ann. Entomol. Soc. Am.">
        <title>Genomic analyses of the southern and eastern yellowjacket wasps (Hymenoptera: Vespidae) reveal evolutionary signatures of social life.</title>
        <authorList>
            <person name="Catto M.A."/>
            <person name="Caine P.B."/>
            <person name="Orr S.E."/>
            <person name="Hunt B.G."/>
            <person name="Goodisman M.A.D."/>
        </authorList>
    </citation>
    <scope>NUCLEOTIDE SEQUENCE [LARGE SCALE GENOMIC DNA]</scope>
    <source>
        <strain evidence="1">232</strain>
        <tissue evidence="1">Head and thorax</tissue>
    </source>
</reference>
<accession>A0ABD2CP98</accession>
<feature type="non-terminal residue" evidence="1">
    <location>
        <position position="1"/>
    </location>
</feature>
<dbReference type="EMBL" id="JAYRBN010000037">
    <property type="protein sequence ID" value="KAL2746629.1"/>
    <property type="molecule type" value="Genomic_DNA"/>
</dbReference>
<evidence type="ECO:0000313" key="1">
    <source>
        <dbReference type="EMBL" id="KAL2746629.1"/>
    </source>
</evidence>
<evidence type="ECO:0000313" key="2">
    <source>
        <dbReference type="Proteomes" id="UP001607303"/>
    </source>
</evidence>
<name>A0ABD2CP98_VESMC</name>